<dbReference type="Proteomes" id="UP000777784">
    <property type="component" value="Unassembled WGS sequence"/>
</dbReference>
<dbReference type="EMBL" id="JAHJDP010000077">
    <property type="protein sequence ID" value="MBU2691799.1"/>
    <property type="molecule type" value="Genomic_DNA"/>
</dbReference>
<dbReference type="AlphaFoldDB" id="A0A948RY99"/>
<accession>A0A948RY99</accession>
<organism evidence="1 2">
    <name type="scientific">Eiseniibacteriota bacterium</name>
    <dbReference type="NCBI Taxonomy" id="2212470"/>
    <lineage>
        <taxon>Bacteria</taxon>
        <taxon>Candidatus Eiseniibacteriota</taxon>
    </lineage>
</organism>
<gene>
    <name evidence="1" type="ORF">KJ970_12835</name>
</gene>
<evidence type="ECO:0000313" key="2">
    <source>
        <dbReference type="Proteomes" id="UP000777784"/>
    </source>
</evidence>
<protein>
    <submittedName>
        <fullName evidence="1">Uncharacterized protein</fullName>
    </submittedName>
</protein>
<sequence>MNRQLKKKFTQLNQTLLTRQLVEEWYQEELGGSSWYCLNPSCSVSVAGFDAEPVDGADGQAHCPNCSERLYYRCGKVMLPVGDIVPPDICTSCCTLYAVCIRYRLHRIWWNEMLHQQNWMMNPDSRMKLDDFWEEEEWNVRGSNESSGDGNGV</sequence>
<name>A0A948RY99_UNCEI</name>
<proteinExistence type="predicted"/>
<evidence type="ECO:0000313" key="1">
    <source>
        <dbReference type="EMBL" id="MBU2691799.1"/>
    </source>
</evidence>
<comment type="caution">
    <text evidence="1">The sequence shown here is derived from an EMBL/GenBank/DDBJ whole genome shotgun (WGS) entry which is preliminary data.</text>
</comment>
<reference evidence="1" key="1">
    <citation type="submission" date="2021-05" db="EMBL/GenBank/DDBJ databases">
        <title>Energy efficiency and biological interactions define the core microbiome of deep oligotrophic groundwater.</title>
        <authorList>
            <person name="Mehrshad M."/>
            <person name="Lopez-Fernandez M."/>
            <person name="Bell E."/>
            <person name="Bernier-Latmani R."/>
            <person name="Bertilsson S."/>
            <person name="Dopson M."/>
        </authorList>
    </citation>
    <scope>NUCLEOTIDE SEQUENCE</scope>
    <source>
        <strain evidence="1">Modern_marine.mb.64</strain>
    </source>
</reference>